<dbReference type="Pfam" id="PF07793">
    <property type="entry name" value="DUF1631"/>
    <property type="match status" value="1"/>
</dbReference>
<evidence type="ECO:0000256" key="1">
    <source>
        <dbReference type="SAM" id="Coils"/>
    </source>
</evidence>
<evidence type="ECO:0000313" key="3">
    <source>
        <dbReference type="EMBL" id="QPI49067.1"/>
    </source>
</evidence>
<dbReference type="Proteomes" id="UP000662888">
    <property type="component" value="Chromosome"/>
</dbReference>
<protein>
    <submittedName>
        <fullName evidence="3">DUF1631 family protein</fullName>
    </submittedName>
</protein>
<name>A0AA49A7S2_9BURK</name>
<evidence type="ECO:0000256" key="2">
    <source>
        <dbReference type="SAM" id="MobiDB-lite"/>
    </source>
</evidence>
<evidence type="ECO:0000313" key="4">
    <source>
        <dbReference type="Proteomes" id="UP000662888"/>
    </source>
</evidence>
<feature type="region of interest" description="Disordered" evidence="2">
    <location>
        <begin position="278"/>
        <end position="343"/>
    </location>
</feature>
<keyword evidence="4" id="KW-1185">Reference proteome</keyword>
<organism evidence="3 4">
    <name type="scientific">Massilia antarctica</name>
    <dbReference type="NCBI Taxonomy" id="2765360"/>
    <lineage>
        <taxon>Bacteria</taxon>
        <taxon>Pseudomonadati</taxon>
        <taxon>Pseudomonadota</taxon>
        <taxon>Betaproteobacteria</taxon>
        <taxon>Burkholderiales</taxon>
        <taxon>Oxalobacteraceae</taxon>
        <taxon>Telluria group</taxon>
        <taxon>Massilia</taxon>
    </lineage>
</organism>
<accession>A0AA49A7S2</accession>
<dbReference type="RefSeq" id="WP_206088658.1">
    <property type="nucleotide sequence ID" value="NZ_CP065053.1"/>
</dbReference>
<sequence>MAPPSPSVAAARKTGPSRHELLEALVATVTKHANDHLMAVSTRLVAALLDVTDPALDARTVFQRVKSGNLLKNNTYAFFHVAAAGIARAMRAEVDILLPPLKKTALALPSALELVPYEEMDSRVAFDAISRPFEMQYATQIATLNVRLGFLLERDVLRISQNPFRPEMFLSALHQAWREFEPDEEAHGLILPMLRPSLLFDFAPMYDALCDLLMNKGVQPGSVDAFKIKKTESAAAAKKARASGQAELAKQLRQFLRDDDGAPASGFDIPMIPDLPAMASSGGGWRPSGAAAFQGAPGGDAGHAKVPAAPWHGGPAPQGGAAGQGSHAAGGAPGQGGHSAGGFAPASFTGGGIAAGGFGHAMEGGQVMVPASLLELLKGLQGRLPEQFSNVAPTPAEAQAGNVFYLPRLKESIPKGSLSRGDESTIDLLSKIFETVLLDPNIPKDSRDLIQSLQIPVLKAALADKNFFFEETHPARRMIDLMSTMGLEQRSGPDDPLFQVMQRSVERVGRDQDDGGAPADVFSEVVAELEETMKAEETAAASAIAAPIAAALRQEKVTAATRSARSAVAARVGSGQVVAMLETFLENKWTSVMTVAYSVEDDKPGAVGNATKTMDELIWSVKPKITHEQRRDLIGKLPSLLATLNKWLDVIKWQDADRIQFFADLAECHASIVRAPLDITPERQLEIAVEVAQQDAMRRLEKENEALAAAEEAAHAELDDAELGVDALERNMWIEFTDPDGSIRKVKLAWISPLRTLYIFSTGARQEAFSLSSDKLIEAYRAQRVRLMKVEGVVSRALSQAMDEALSDSEKTHSVAA</sequence>
<feature type="compositionally biased region" description="Gly residues" evidence="2">
    <location>
        <begin position="331"/>
        <end position="340"/>
    </location>
</feature>
<dbReference type="EMBL" id="CP065053">
    <property type="protein sequence ID" value="QPI49067.1"/>
    <property type="molecule type" value="Genomic_DNA"/>
</dbReference>
<feature type="coiled-coil region" evidence="1">
    <location>
        <begin position="690"/>
        <end position="731"/>
    </location>
</feature>
<keyword evidence="1" id="KW-0175">Coiled coil</keyword>
<reference evidence="3 4" key="1">
    <citation type="submission" date="2020-11" db="EMBL/GenBank/DDBJ databases">
        <authorList>
            <person name="Sun Q."/>
        </authorList>
    </citation>
    <scope>NUCLEOTIDE SEQUENCE [LARGE SCALE GENOMIC DNA]</scope>
    <source>
        <strain evidence="3 4">P8398</strain>
    </source>
</reference>
<dbReference type="InterPro" id="IPR012434">
    <property type="entry name" value="DUF1631"/>
</dbReference>
<gene>
    <name evidence="3" type="ORF">IV454_26895</name>
</gene>
<proteinExistence type="predicted"/>